<dbReference type="Proteomes" id="UP000297567">
    <property type="component" value="Unassembled WGS sequence"/>
</dbReference>
<evidence type="ECO:0000256" key="2">
    <source>
        <dbReference type="ARBA" id="ARBA00023125"/>
    </source>
</evidence>
<evidence type="ECO:0000256" key="1">
    <source>
        <dbReference type="ARBA" id="ARBA00023015"/>
    </source>
</evidence>
<sequence>MGKGENTKSMILDRAVQIASVQGLEGLTIGSLADELGMSKSGLFAKFSSKENLQIDVLRKGSEFFRRFVLYPTLKTKPGITRIRNAFTNWLEWSEKSSLPGGCLFLASSSEFDDKPGIVRDHLRKIQLSWHSSLKQFVEEAKQMGELDSKTNVEQMVQEIWGLVLSYHFYNRLLEDKSSEKRTKQCFNDLIKRNSNP</sequence>
<dbReference type="Gene3D" id="1.10.10.60">
    <property type="entry name" value="Homeodomain-like"/>
    <property type="match status" value="1"/>
</dbReference>
<dbReference type="InterPro" id="IPR011075">
    <property type="entry name" value="TetR_C"/>
</dbReference>
<feature type="domain" description="HTH tetR-type" evidence="5">
    <location>
        <begin position="5"/>
        <end position="65"/>
    </location>
</feature>
<dbReference type="Pfam" id="PF00440">
    <property type="entry name" value="TetR_N"/>
    <property type="match status" value="1"/>
</dbReference>
<dbReference type="AlphaFoldDB" id="A0A4Z1A608"/>
<keyword evidence="7" id="KW-1185">Reference proteome</keyword>
<protein>
    <submittedName>
        <fullName evidence="6">TetR/AcrR family transcriptional regulator</fullName>
    </submittedName>
</protein>
<proteinExistence type="predicted"/>
<gene>
    <name evidence="6" type="ORF">EHQ62_12420</name>
</gene>
<evidence type="ECO:0000313" key="7">
    <source>
        <dbReference type="Proteomes" id="UP000297567"/>
    </source>
</evidence>
<dbReference type="GO" id="GO:0003677">
    <property type="term" value="F:DNA binding"/>
    <property type="evidence" value="ECO:0007669"/>
    <property type="project" value="UniProtKB-UniRule"/>
</dbReference>
<dbReference type="SUPFAM" id="SSF46689">
    <property type="entry name" value="Homeodomain-like"/>
    <property type="match status" value="1"/>
</dbReference>
<accession>A0A4Z1A608</accession>
<dbReference type="InterPro" id="IPR009057">
    <property type="entry name" value="Homeodomain-like_sf"/>
</dbReference>
<dbReference type="SUPFAM" id="SSF48498">
    <property type="entry name" value="Tetracyclin repressor-like, C-terminal domain"/>
    <property type="match status" value="1"/>
</dbReference>
<dbReference type="EMBL" id="RQGH01000026">
    <property type="protein sequence ID" value="TGL65371.1"/>
    <property type="molecule type" value="Genomic_DNA"/>
</dbReference>
<feature type="DNA-binding region" description="H-T-H motif" evidence="4">
    <location>
        <begin position="28"/>
        <end position="47"/>
    </location>
</feature>
<evidence type="ECO:0000256" key="3">
    <source>
        <dbReference type="ARBA" id="ARBA00023163"/>
    </source>
</evidence>
<dbReference type="InterPro" id="IPR036271">
    <property type="entry name" value="Tet_transcr_reg_TetR-rel_C_sf"/>
</dbReference>
<dbReference type="PANTHER" id="PTHR47506">
    <property type="entry name" value="TRANSCRIPTIONAL REGULATORY PROTEIN"/>
    <property type="match status" value="1"/>
</dbReference>
<name>A0A4Z1A608_9LEPT</name>
<dbReference type="PANTHER" id="PTHR47506:SF6">
    <property type="entry name" value="HTH-TYPE TRANSCRIPTIONAL REPRESSOR NEMR"/>
    <property type="match status" value="1"/>
</dbReference>
<dbReference type="Pfam" id="PF16925">
    <property type="entry name" value="TetR_C_13"/>
    <property type="match status" value="1"/>
</dbReference>
<dbReference type="PROSITE" id="PS50977">
    <property type="entry name" value="HTH_TETR_2"/>
    <property type="match status" value="1"/>
</dbReference>
<evidence type="ECO:0000313" key="6">
    <source>
        <dbReference type="EMBL" id="TGL65371.1"/>
    </source>
</evidence>
<dbReference type="InterPro" id="IPR001647">
    <property type="entry name" value="HTH_TetR"/>
</dbReference>
<keyword evidence="1" id="KW-0805">Transcription regulation</keyword>
<comment type="caution">
    <text evidence="6">The sequence shown here is derived from an EMBL/GenBank/DDBJ whole genome shotgun (WGS) entry which is preliminary data.</text>
</comment>
<keyword evidence="3" id="KW-0804">Transcription</keyword>
<evidence type="ECO:0000256" key="4">
    <source>
        <dbReference type="PROSITE-ProRule" id="PRU00335"/>
    </source>
</evidence>
<dbReference type="Gene3D" id="1.10.357.10">
    <property type="entry name" value="Tetracycline Repressor, domain 2"/>
    <property type="match status" value="1"/>
</dbReference>
<reference evidence="6" key="1">
    <citation type="journal article" date="2019" name="PLoS Negl. Trop. Dis.">
        <title>Revisiting the worldwide diversity of Leptospira species in the environment.</title>
        <authorList>
            <person name="Vincent A.T."/>
            <person name="Schiettekatte O."/>
            <person name="Bourhy P."/>
            <person name="Veyrier F.J."/>
            <person name="Picardeau M."/>
        </authorList>
    </citation>
    <scope>NUCLEOTIDE SEQUENCE [LARGE SCALE GENOMIC DNA]</scope>
    <source>
        <strain evidence="6">201702451</strain>
    </source>
</reference>
<evidence type="ECO:0000259" key="5">
    <source>
        <dbReference type="PROSITE" id="PS50977"/>
    </source>
</evidence>
<dbReference type="RefSeq" id="WP_135643216.1">
    <property type="nucleotide sequence ID" value="NZ_RQGH01000026.1"/>
</dbReference>
<organism evidence="6 7">
    <name type="scientific">Leptospira jelokensis</name>
    <dbReference type="NCBI Taxonomy" id="2484931"/>
    <lineage>
        <taxon>Bacteria</taxon>
        <taxon>Pseudomonadati</taxon>
        <taxon>Spirochaetota</taxon>
        <taxon>Spirochaetia</taxon>
        <taxon>Leptospirales</taxon>
        <taxon>Leptospiraceae</taxon>
        <taxon>Leptospira</taxon>
    </lineage>
</organism>
<keyword evidence="2 4" id="KW-0238">DNA-binding</keyword>